<feature type="transmembrane region" description="Helical" evidence="1">
    <location>
        <begin position="542"/>
        <end position="565"/>
    </location>
</feature>
<feature type="transmembrane region" description="Helical" evidence="1">
    <location>
        <begin position="655"/>
        <end position="687"/>
    </location>
</feature>
<dbReference type="InterPro" id="IPR007111">
    <property type="entry name" value="NACHT_NTPase"/>
</dbReference>
<keyword evidence="4" id="KW-1185">Reference proteome</keyword>
<dbReference type="Pfam" id="PF05729">
    <property type="entry name" value="NACHT"/>
    <property type="match status" value="1"/>
</dbReference>
<name>A0ABQ4GC32_9ACTN</name>
<feature type="domain" description="NACHT" evidence="2">
    <location>
        <begin position="161"/>
        <end position="254"/>
    </location>
</feature>
<feature type="transmembrane region" description="Helical" evidence="1">
    <location>
        <begin position="620"/>
        <end position="643"/>
    </location>
</feature>
<evidence type="ECO:0000313" key="3">
    <source>
        <dbReference type="EMBL" id="GIH44641.1"/>
    </source>
</evidence>
<feature type="transmembrane region" description="Helical" evidence="1">
    <location>
        <begin position="497"/>
        <end position="521"/>
    </location>
</feature>
<dbReference type="InterPro" id="IPR027417">
    <property type="entry name" value="P-loop_NTPase"/>
</dbReference>
<keyword evidence="1" id="KW-0812">Transmembrane</keyword>
<dbReference type="Proteomes" id="UP000603904">
    <property type="component" value="Unassembled WGS sequence"/>
</dbReference>
<sequence length="742" mass="80333">MGMRGWAGWRRVALPVAGLAAVGGIGYGLTKLSASSAAANWAQLASVALGVFALAPPLVSTWRQRPPGGTSTVEQIDRAERALRVLVHEQWREEIVIRELDEPVRLPVRWKISGLDVMDQDERVDGLRLLRSWFGFGRMRFDGRTDRMPELAGRFRKLARRRLVILGEAGMGKTTLAVLLLSELLREPQPGDPVPVLLSMSGWDPAAEPVHRWLGRRLRENYPALRAPDFGPDAARGLVTYRRILPVLDGLDELPDAVRPKVIMALNAASAVEALILTCRTTEYLAAVGPAAGAPLTGAAVIEPRPMKSSDVISYLRDRLAPDQRADWTDLLAALKDDPDGPLAEALSTPLVVWLLHKVYVETRANPAPLCDDERLPTAAAVTDHLLDNLVQATFAAAPPDDDPYEQHEHDHPFRPRRAWDPEAARRWLSFVAHHMSATGTRDFRWWHLHRSVSRRWSILVGGVSIGLTVGVTVGLVSDAVVALRSPHAGSLWDALLFGLAGGPVGGLVGGLTGGLILERLKGYTLEPAYANLRRRGDVRRLAGQLALGLATVLPVGMIAAFALWRVSGVASEIGGLALYGLVVGAIGGVTLGLNKWVTTPLTSDRPQGPLITLRRDLQLVYGRSLTFGTALGLAFGIAGTLVNGFSGLLRGAEAGVAFGLAGGVVFTLTFGFTGASSIYLVAVAMLHARGRRVPLRLTGLLEDAHRVGLLRQAGPVYRFRHEKLQDRLAHLYDQADPARPK</sequence>
<dbReference type="Gene3D" id="3.40.50.300">
    <property type="entry name" value="P-loop containing nucleotide triphosphate hydrolases"/>
    <property type="match status" value="1"/>
</dbReference>
<feature type="transmembrane region" description="Helical" evidence="1">
    <location>
        <begin position="12"/>
        <end position="29"/>
    </location>
</feature>
<evidence type="ECO:0000259" key="2">
    <source>
        <dbReference type="PROSITE" id="PS50837"/>
    </source>
</evidence>
<comment type="caution">
    <text evidence="3">The sequence shown here is derived from an EMBL/GenBank/DDBJ whole genome shotgun (WGS) entry which is preliminary data.</text>
</comment>
<accession>A0ABQ4GC32</accession>
<reference evidence="3 4" key="1">
    <citation type="submission" date="2021-01" db="EMBL/GenBank/DDBJ databases">
        <title>Whole genome shotgun sequence of Microbispora corallina NBRC 16416.</title>
        <authorList>
            <person name="Komaki H."/>
            <person name="Tamura T."/>
        </authorList>
    </citation>
    <scope>NUCLEOTIDE SEQUENCE [LARGE SCALE GENOMIC DNA]</scope>
    <source>
        <strain evidence="3 4">NBRC 16416</strain>
    </source>
</reference>
<keyword evidence="1" id="KW-1133">Transmembrane helix</keyword>
<feature type="transmembrane region" description="Helical" evidence="1">
    <location>
        <begin position="457"/>
        <end position="477"/>
    </location>
</feature>
<dbReference type="EMBL" id="BOOC01000066">
    <property type="protein sequence ID" value="GIH44641.1"/>
    <property type="molecule type" value="Genomic_DNA"/>
</dbReference>
<evidence type="ECO:0000256" key="1">
    <source>
        <dbReference type="SAM" id="Phobius"/>
    </source>
</evidence>
<protein>
    <submittedName>
        <fullName evidence="3">NACHT domain-containing protein</fullName>
    </submittedName>
</protein>
<gene>
    <name evidence="3" type="ORF">Mco01_76410</name>
</gene>
<dbReference type="PROSITE" id="PS50837">
    <property type="entry name" value="NACHT"/>
    <property type="match status" value="1"/>
</dbReference>
<evidence type="ECO:0000313" key="4">
    <source>
        <dbReference type="Proteomes" id="UP000603904"/>
    </source>
</evidence>
<feature type="transmembrane region" description="Helical" evidence="1">
    <location>
        <begin position="41"/>
        <end position="59"/>
    </location>
</feature>
<organism evidence="3 4">
    <name type="scientific">Microbispora corallina</name>
    <dbReference type="NCBI Taxonomy" id="83302"/>
    <lineage>
        <taxon>Bacteria</taxon>
        <taxon>Bacillati</taxon>
        <taxon>Actinomycetota</taxon>
        <taxon>Actinomycetes</taxon>
        <taxon>Streptosporangiales</taxon>
        <taxon>Streptosporangiaceae</taxon>
        <taxon>Microbispora</taxon>
    </lineage>
</organism>
<proteinExistence type="predicted"/>
<dbReference type="SUPFAM" id="SSF52540">
    <property type="entry name" value="P-loop containing nucleoside triphosphate hydrolases"/>
    <property type="match status" value="1"/>
</dbReference>
<keyword evidence="1" id="KW-0472">Membrane</keyword>
<feature type="transmembrane region" description="Helical" evidence="1">
    <location>
        <begin position="577"/>
        <end position="599"/>
    </location>
</feature>